<dbReference type="RefSeq" id="WP_014793414.1">
    <property type="nucleotide sequence ID" value="NC_018017.1"/>
</dbReference>
<evidence type="ECO:0008006" key="3">
    <source>
        <dbReference type="Google" id="ProtNLM"/>
    </source>
</evidence>
<sequence>MAVIKQYEDDVNAILAKRYDNGADFWTTPDKRLCKGSPYSTLNCAHMLLELGVEPSEPVLKEIAGLFFSSWREDGRFKLSPQGAIYPCNTINAVNVLCHLGYASDSRLQKTFDYLLNIQQSDGGWRCNKFSYGKGPETEYSNPGPTLTALNAFRFTELLNTEPALDEAVEFLLEHWRIRKPLGPCHYGIGTLFMQAEYPFASYNIFVYVYVLSFYDRAKKDKRFAEALEVLQSKLVEGKIVVERLNRGLTGLAFCKKGEPSDLATKRYHEILRNLG</sequence>
<dbReference type="STRING" id="756499.Desde_1511"/>
<dbReference type="EMBL" id="CP003348">
    <property type="protein sequence ID" value="AFL99924.1"/>
    <property type="molecule type" value="Genomic_DNA"/>
</dbReference>
<evidence type="ECO:0000313" key="1">
    <source>
        <dbReference type="EMBL" id="AFL99924.1"/>
    </source>
</evidence>
<keyword evidence="2" id="KW-1185">Reference proteome</keyword>
<proteinExistence type="predicted"/>
<dbReference type="OrthoDB" id="9790865at2"/>
<dbReference type="KEGG" id="ddh:Desde_1511"/>
<reference evidence="2" key="1">
    <citation type="submission" date="2012-06" db="EMBL/GenBank/DDBJ databases">
        <title>Complete sequence of Desulfitobacterium dehalogenans ATCC 51507.</title>
        <authorList>
            <person name="Lucas S."/>
            <person name="Han J."/>
            <person name="Lapidus A."/>
            <person name="Cheng J.-F."/>
            <person name="Goodwin L."/>
            <person name="Pitluck S."/>
            <person name="Peters L."/>
            <person name="Ovchinnikova G."/>
            <person name="Teshima H."/>
            <person name="Detter J.C."/>
            <person name="Han C."/>
            <person name="Tapia R."/>
            <person name="Land M."/>
            <person name="Hauser L."/>
            <person name="Kyrpides N."/>
            <person name="Ivanova N."/>
            <person name="Pagani I."/>
            <person name="Kruse T."/>
            <person name="de Vos W.M."/>
            <person name="Smidt H."/>
            <person name="Woyke T."/>
        </authorList>
    </citation>
    <scope>NUCLEOTIDE SEQUENCE [LARGE SCALE GENOMIC DNA]</scope>
    <source>
        <strain evidence="2">ATCC 51507 / DSM 9161 / JW/IU-DC1</strain>
    </source>
</reference>
<dbReference type="SUPFAM" id="SSF48239">
    <property type="entry name" value="Terpenoid cyclases/Protein prenyltransferases"/>
    <property type="match status" value="1"/>
</dbReference>
<dbReference type="eggNOG" id="COG1657">
    <property type="taxonomic scope" value="Bacteria"/>
</dbReference>
<dbReference type="HOGENOM" id="CLU_087593_0_0_9"/>
<accession>I4A7J0</accession>
<organism evidence="1 2">
    <name type="scientific">Desulfitobacterium dehalogenans (strain ATCC 51507 / DSM 9161 / JW/IU-DC1)</name>
    <dbReference type="NCBI Taxonomy" id="756499"/>
    <lineage>
        <taxon>Bacteria</taxon>
        <taxon>Bacillati</taxon>
        <taxon>Bacillota</taxon>
        <taxon>Clostridia</taxon>
        <taxon>Eubacteriales</taxon>
        <taxon>Desulfitobacteriaceae</taxon>
        <taxon>Desulfitobacterium</taxon>
    </lineage>
</organism>
<evidence type="ECO:0000313" key="2">
    <source>
        <dbReference type="Proteomes" id="UP000006053"/>
    </source>
</evidence>
<dbReference type="AlphaFoldDB" id="I4A7J0"/>
<name>I4A7J0_DESDJ</name>
<dbReference type="InterPro" id="IPR008930">
    <property type="entry name" value="Terpenoid_cyclase/PrenylTrfase"/>
</dbReference>
<protein>
    <recommendedName>
        <fullName evidence="3">Prenyltransferase</fullName>
    </recommendedName>
</protein>
<dbReference type="Gene3D" id="1.50.10.20">
    <property type="match status" value="1"/>
</dbReference>
<gene>
    <name evidence="1" type="ordered locus">Desde_1511</name>
</gene>
<dbReference type="Proteomes" id="UP000006053">
    <property type="component" value="Chromosome"/>
</dbReference>
<reference evidence="1 2" key="2">
    <citation type="journal article" date="2015" name="J. Bacteriol.">
        <title>Genomic, proteomic, and biochemical analysis of the organohalide respiratory pathway in Desulfitobacterium dehalogenans.</title>
        <authorList>
            <person name="Kruse T."/>
            <person name="van de Pas B.A."/>
            <person name="Atteia A."/>
            <person name="Krab K."/>
            <person name="Hagen W.R."/>
            <person name="Goodwin L."/>
            <person name="Chain P."/>
            <person name="Boeren S."/>
            <person name="Maphosa F."/>
            <person name="Schraa G."/>
            <person name="de Vos W.M."/>
            <person name="van der Oost J."/>
            <person name="Smidt H."/>
            <person name="Stams A.J."/>
        </authorList>
    </citation>
    <scope>NUCLEOTIDE SEQUENCE [LARGE SCALE GENOMIC DNA]</scope>
    <source>
        <strain evidence="2">ATCC 51507 / DSM 9161 / JW/IU-DC1</strain>
    </source>
</reference>